<comment type="catalytic activity">
    <reaction evidence="1">
        <text>ATP + protein L-histidine = ADP + protein N-phospho-L-histidine.</text>
        <dbReference type="EC" id="2.7.13.3"/>
    </reaction>
</comment>
<keyword evidence="3" id="KW-0597">Phosphoprotein</keyword>
<dbReference type="PROSITE" id="PS51318">
    <property type="entry name" value="TAT"/>
    <property type="match status" value="1"/>
</dbReference>
<dbReference type="CDD" id="cd16917">
    <property type="entry name" value="HATPase_UhpB-NarQ-NarX-like"/>
    <property type="match status" value="1"/>
</dbReference>
<dbReference type="EMBL" id="JBBEGN010000003">
    <property type="protein sequence ID" value="MEJ2867719.1"/>
    <property type="molecule type" value="Genomic_DNA"/>
</dbReference>
<keyword evidence="4" id="KW-0808">Transferase</keyword>
<dbReference type="PANTHER" id="PTHR24421">
    <property type="entry name" value="NITRATE/NITRITE SENSOR PROTEIN NARX-RELATED"/>
    <property type="match status" value="1"/>
</dbReference>
<keyword evidence="6 11" id="KW-0418">Kinase</keyword>
<dbReference type="Pfam" id="PF07730">
    <property type="entry name" value="HisKA_3"/>
    <property type="match status" value="1"/>
</dbReference>
<evidence type="ECO:0000256" key="2">
    <source>
        <dbReference type="ARBA" id="ARBA00012438"/>
    </source>
</evidence>
<dbReference type="SMART" id="SM00387">
    <property type="entry name" value="HATPase_c"/>
    <property type="match status" value="1"/>
</dbReference>
<dbReference type="InterPro" id="IPR055558">
    <property type="entry name" value="DUF7134"/>
</dbReference>
<feature type="transmembrane region" description="Helical" evidence="9">
    <location>
        <begin position="54"/>
        <end position="70"/>
    </location>
</feature>
<dbReference type="Pfam" id="PF23539">
    <property type="entry name" value="DUF7134"/>
    <property type="match status" value="1"/>
</dbReference>
<evidence type="ECO:0000313" key="12">
    <source>
        <dbReference type="Proteomes" id="UP001385809"/>
    </source>
</evidence>
<keyword evidence="12" id="KW-1185">Reference proteome</keyword>
<evidence type="ECO:0000256" key="4">
    <source>
        <dbReference type="ARBA" id="ARBA00022679"/>
    </source>
</evidence>
<gene>
    <name evidence="11" type="ORF">WCD74_08090</name>
</gene>
<dbReference type="Gene3D" id="1.20.5.1930">
    <property type="match status" value="1"/>
</dbReference>
<proteinExistence type="predicted"/>
<evidence type="ECO:0000256" key="6">
    <source>
        <dbReference type="ARBA" id="ARBA00022777"/>
    </source>
</evidence>
<evidence type="ECO:0000313" key="11">
    <source>
        <dbReference type="EMBL" id="MEJ2867719.1"/>
    </source>
</evidence>
<evidence type="ECO:0000259" key="10">
    <source>
        <dbReference type="SMART" id="SM00387"/>
    </source>
</evidence>
<feature type="transmembrane region" description="Helical" evidence="9">
    <location>
        <begin position="127"/>
        <end position="147"/>
    </location>
</feature>
<keyword evidence="5" id="KW-0547">Nucleotide-binding</keyword>
<evidence type="ECO:0000256" key="7">
    <source>
        <dbReference type="ARBA" id="ARBA00022840"/>
    </source>
</evidence>
<feature type="transmembrane region" description="Helical" evidence="9">
    <location>
        <begin position="97"/>
        <end position="115"/>
    </location>
</feature>
<keyword evidence="7" id="KW-0067">ATP-binding</keyword>
<keyword evidence="8" id="KW-0902">Two-component regulatory system</keyword>
<dbReference type="Gene3D" id="3.30.565.10">
    <property type="entry name" value="Histidine kinase-like ATPase, C-terminal domain"/>
    <property type="match status" value="1"/>
</dbReference>
<dbReference type="InterPro" id="IPR050482">
    <property type="entry name" value="Sensor_HK_TwoCompSys"/>
</dbReference>
<keyword evidence="9" id="KW-0472">Membrane</keyword>
<dbReference type="RefSeq" id="WP_337694330.1">
    <property type="nucleotide sequence ID" value="NZ_JBBEGN010000003.1"/>
</dbReference>
<organism evidence="11 12">
    <name type="scientific">Actinomycetospora aurantiaca</name>
    <dbReference type="NCBI Taxonomy" id="3129233"/>
    <lineage>
        <taxon>Bacteria</taxon>
        <taxon>Bacillati</taxon>
        <taxon>Actinomycetota</taxon>
        <taxon>Actinomycetes</taxon>
        <taxon>Pseudonocardiales</taxon>
        <taxon>Pseudonocardiaceae</taxon>
        <taxon>Actinomycetospora</taxon>
    </lineage>
</organism>
<reference evidence="11 12" key="1">
    <citation type="submission" date="2024-03" db="EMBL/GenBank/DDBJ databases">
        <title>Actinomycetospora sp. OC33-EN08, a novel actinomycete isolated from wild orchid (Aerides multiflora).</title>
        <authorList>
            <person name="Suriyachadkun C."/>
        </authorList>
    </citation>
    <scope>NUCLEOTIDE SEQUENCE [LARGE SCALE GENOMIC DNA]</scope>
    <source>
        <strain evidence="11 12">OC33-EN08</strain>
    </source>
</reference>
<dbReference type="Pfam" id="PF02518">
    <property type="entry name" value="HATPase_c"/>
    <property type="match status" value="1"/>
</dbReference>
<dbReference type="GO" id="GO:0016301">
    <property type="term" value="F:kinase activity"/>
    <property type="evidence" value="ECO:0007669"/>
    <property type="project" value="UniProtKB-KW"/>
</dbReference>
<comment type="caution">
    <text evidence="11">The sequence shown here is derived from an EMBL/GenBank/DDBJ whole genome shotgun (WGS) entry which is preliminary data.</text>
</comment>
<evidence type="ECO:0000256" key="3">
    <source>
        <dbReference type="ARBA" id="ARBA00022553"/>
    </source>
</evidence>
<keyword evidence="9" id="KW-1133">Transmembrane helix</keyword>
<protein>
    <recommendedName>
        <fullName evidence="2">histidine kinase</fullName>
        <ecNumber evidence="2">2.7.13.3</ecNumber>
    </recommendedName>
</protein>
<dbReference type="SUPFAM" id="SSF55874">
    <property type="entry name" value="ATPase domain of HSP90 chaperone/DNA topoisomerase II/histidine kinase"/>
    <property type="match status" value="1"/>
</dbReference>
<feature type="domain" description="Histidine kinase/HSP90-like ATPase" evidence="10">
    <location>
        <begin position="262"/>
        <end position="353"/>
    </location>
</feature>
<keyword evidence="9" id="KW-0812">Transmembrane</keyword>
<evidence type="ECO:0000256" key="1">
    <source>
        <dbReference type="ARBA" id="ARBA00000085"/>
    </source>
</evidence>
<dbReference type="InterPro" id="IPR006311">
    <property type="entry name" value="TAT_signal"/>
</dbReference>
<sequence>MAPPTRRDVLVGLGAGLAALGATPLTTGRWPDAIGIALIALGAVALVWRRRAPVTVLVAVVLPVAVYYWLAQPDGPAGFLVAVAIYTVASRTGRTRAIGIGAVLVVTWAGLSLWLWDGPGLPPADGYLWIVGTVACGIAVGAVREVAAQRAEDDLRRRVEAERLRIARDVHDIVSHSLSMIAVQAGVGAHVAERRPDEAAAALRAIGAASSSALTELRATLRVLRDGDAATPAPAGIDDVVRVATLAGLTVRCTGEPIGDPAVDGAIARIVREAVTNVVRHAPDATDVEVGIDRHDDGSVRVRVADDGTPVPPPRAGQGLRGLAELAAGHGGSLHWEPTADGFVVEATLSAGATR</sequence>
<dbReference type="PANTHER" id="PTHR24421:SF10">
    <property type="entry name" value="NITRATE_NITRITE SENSOR PROTEIN NARQ"/>
    <property type="match status" value="1"/>
</dbReference>
<dbReference type="EC" id="2.7.13.3" evidence="2"/>
<feature type="transmembrane region" description="Helical" evidence="9">
    <location>
        <begin position="31"/>
        <end position="47"/>
    </location>
</feature>
<feature type="transmembrane region" description="Helical" evidence="9">
    <location>
        <begin position="76"/>
        <end position="92"/>
    </location>
</feature>
<dbReference type="InterPro" id="IPR036890">
    <property type="entry name" value="HATPase_C_sf"/>
</dbReference>
<dbReference type="InterPro" id="IPR003594">
    <property type="entry name" value="HATPase_dom"/>
</dbReference>
<dbReference type="Proteomes" id="UP001385809">
    <property type="component" value="Unassembled WGS sequence"/>
</dbReference>
<name>A0ABU8ML68_9PSEU</name>
<dbReference type="InterPro" id="IPR011712">
    <property type="entry name" value="Sig_transdc_His_kin_sub3_dim/P"/>
</dbReference>
<accession>A0ABU8ML68</accession>
<evidence type="ECO:0000256" key="5">
    <source>
        <dbReference type="ARBA" id="ARBA00022741"/>
    </source>
</evidence>
<evidence type="ECO:0000256" key="9">
    <source>
        <dbReference type="SAM" id="Phobius"/>
    </source>
</evidence>
<evidence type="ECO:0000256" key="8">
    <source>
        <dbReference type="ARBA" id="ARBA00023012"/>
    </source>
</evidence>